<feature type="active site" description="Proton acceptor; for dehydratase activity" evidence="6">
    <location>
        <position position="963"/>
    </location>
</feature>
<dbReference type="Gene3D" id="3.40.366.10">
    <property type="entry name" value="Malonyl-Coenzyme A Acyl Carrier Protein, domain 2"/>
    <property type="match status" value="1"/>
</dbReference>
<dbReference type="InterPro" id="IPR057326">
    <property type="entry name" value="KR_dom"/>
</dbReference>
<dbReference type="SUPFAM" id="SSF47336">
    <property type="entry name" value="ACP-like"/>
    <property type="match status" value="1"/>
</dbReference>
<keyword evidence="5" id="KW-0511">Multifunctional enzyme</keyword>
<evidence type="ECO:0000259" key="8">
    <source>
        <dbReference type="PROSITE" id="PS50075"/>
    </source>
</evidence>
<gene>
    <name evidence="11" type="ORF">B5807_02769</name>
</gene>
<dbReference type="GO" id="GO:0032259">
    <property type="term" value="P:methylation"/>
    <property type="evidence" value="ECO:0007669"/>
    <property type="project" value="UniProtKB-KW"/>
</dbReference>
<evidence type="ECO:0000313" key="11">
    <source>
        <dbReference type="EMBL" id="OSS52919.1"/>
    </source>
</evidence>
<reference evidence="11 12" key="1">
    <citation type="journal article" date="2017" name="Genome Announc.">
        <title>Genome sequence of the saprophytic ascomycete Epicoccum nigrum ICMP 19927 strain isolated from New Zealand.</title>
        <authorList>
            <person name="Fokin M."/>
            <person name="Fleetwood D."/>
            <person name="Weir B.S."/>
            <person name="Villas-Boas S.G."/>
        </authorList>
    </citation>
    <scope>NUCLEOTIDE SEQUENCE [LARGE SCALE GENOMIC DNA]</scope>
    <source>
        <strain evidence="11 12">ICMP 19927</strain>
    </source>
</reference>
<dbReference type="Pfam" id="PF00109">
    <property type="entry name" value="ketoacyl-synt"/>
    <property type="match status" value="1"/>
</dbReference>
<accession>A0A1Y2MAU1</accession>
<feature type="region of interest" description="Disordered" evidence="7">
    <location>
        <begin position="2447"/>
        <end position="2499"/>
    </location>
</feature>
<keyword evidence="1" id="KW-0596">Phosphopantetheine</keyword>
<dbReference type="SUPFAM" id="SSF53901">
    <property type="entry name" value="Thiolase-like"/>
    <property type="match status" value="1"/>
</dbReference>
<dbReference type="SMART" id="SM00827">
    <property type="entry name" value="PKS_AT"/>
    <property type="match status" value="1"/>
</dbReference>
<dbReference type="Pfam" id="PF16197">
    <property type="entry name" value="KAsynt_C_assoc"/>
    <property type="match status" value="1"/>
</dbReference>
<dbReference type="InterPro" id="IPR009081">
    <property type="entry name" value="PP-bd_ACP"/>
</dbReference>
<dbReference type="GO" id="GO:0044550">
    <property type="term" value="P:secondary metabolite biosynthetic process"/>
    <property type="evidence" value="ECO:0007669"/>
    <property type="project" value="TreeGrafter"/>
</dbReference>
<dbReference type="InterPro" id="IPR036736">
    <property type="entry name" value="ACP-like_sf"/>
</dbReference>
<evidence type="ECO:0000259" key="10">
    <source>
        <dbReference type="PROSITE" id="PS52019"/>
    </source>
</evidence>
<dbReference type="CDD" id="cd02440">
    <property type="entry name" value="AdoMet_MTases"/>
    <property type="match status" value="1"/>
</dbReference>
<dbReference type="InterPro" id="IPR029063">
    <property type="entry name" value="SAM-dependent_MTases_sf"/>
</dbReference>
<evidence type="ECO:0000256" key="5">
    <source>
        <dbReference type="ARBA" id="ARBA00023268"/>
    </source>
</evidence>
<dbReference type="InterPro" id="IPR049900">
    <property type="entry name" value="PKS_mFAS_DH"/>
</dbReference>
<feature type="compositionally biased region" description="Low complexity" evidence="7">
    <location>
        <begin position="2467"/>
        <end position="2483"/>
    </location>
</feature>
<feature type="domain" description="PKS/mFAS DH" evidence="10">
    <location>
        <begin position="931"/>
        <end position="1228"/>
    </location>
</feature>
<dbReference type="SUPFAM" id="SSF52151">
    <property type="entry name" value="FabD/lysophospholipase-like"/>
    <property type="match status" value="1"/>
</dbReference>
<dbReference type="Pfam" id="PF00698">
    <property type="entry name" value="Acyl_transf_1"/>
    <property type="match status" value="1"/>
</dbReference>
<dbReference type="InterPro" id="IPR014031">
    <property type="entry name" value="Ketoacyl_synth_C"/>
</dbReference>
<feature type="compositionally biased region" description="Basic and acidic residues" evidence="7">
    <location>
        <begin position="2376"/>
        <end position="2390"/>
    </location>
</feature>
<sequence>MSVKRPNEAIAIIGTGLRLPGGANTPTKLWELLREPRDVQRTVPSDRFDPDGFHDPTQRQRGTGCTRHSYFLSEDPKVFDADFFGIKPVEANSMDPQQRILLEVIYEGLEAAGLPLDSLRGSLTAVYVGLMAVDYNDMLNRDPSDYPQYAAGGTSRSMISNRVSYFFDWRGPSMTIDTACSSSLVAVHQAVQSLRSGESQVAVAAGANLLLGPETFIAGSYMNMLSPDGRSYMWDSRANGYARGEGFAAIIMKTLSAAIADGDDIECVIAETAVNQDGRTKSLTVPSAAAQTSLIQTTYAKAGLDLTKPSDRPQYFEAHGTGTPAGDPIEAQAIQDAFFKCDEHRPALDTLYCGSVKTVIGHTEGTAGLAGLIKASLAIKNSTIPPNLLFESLAPAVEPFYKGLKIPTAAMPWPALETGSVRRASVNSFGFGGTNVHCILESYATTKTDLTVLSTPYHPFVFSATSKKTLFMVLDSYMTYLSTQTTVDLKDLSHTLCVRRTSHPFRVSLSARDIEELRVKLESILQGGNFSPTTPAPPLPMPVRILGIFTGQGAQWPAMARALMQSQAAAQIIDSLEHSLATLQDPPSWSLKAELSADSSLSRVTEPAIAQPACTAVQILLVEILRAAGIRFSTVVGHSSGEIAAAYAAGRLSSKDAIRIAYYRGVHLPLVGGKNGEKGAMIAIGASYEEAQEICEMEQFRGKICVAACNSAASTTLSGDITAVEAVKEMLHAQNKFARLLRVDNAYHSSHMIRCSEAIIESLRACGINSERLPRSDCVWISSVDVKPVSHSLDHIDYWHRNTIGCVFFSQALTEALSRSTFRLAIEVGAHPALKGPALQVMQNFLGRTIPYTGILSRRVNDVQACSDGLGYIWANLRESVVDFAGFSWFMNTSSPSEVLKNLPPYPWNHERTFWYESRISRAYRHRKAHHELLGIKTPDYSEDRMAWKHYIGPKELPWLSGHRIQGQLVFPGSGYIVSAFEAAHQITTGQPIRCIELTNFQFGQALVFDSEDRFVEVLISLNSVKRHKSTVTANFTYHSAVNKDLGAMALNAECQLHIELGFAVEYCAKYPEQHFGMTEVNQEQIYSSLTNCGYHYTAPFKALHSVQRRSGVATGLIQTSELPAAIRLLIHPAALDAAMHSIAVASSYPGDGRLKSVMLPVEIAKIAMYPDALITNPDTQQFRFKSYSRGDGSRAEGDVDLLSLDGAASILRLEGLRTKPLVAATPADDIPLFSETVWGPAFPTVSSISRSANGRFASHQTGFEDVVALAQQISHRFPSLRILGLGTNAGNATKRLLLELGNAYGCYTCTDTSEKSLDCARDILEPHVDRITYKVIDIDSDTTIQGYIDASYDLVLTFSATDSISRLNRTLKIARKLLKPGGYFLSPQLLDVEPRIPMHHDVIGGKEHRRRDSMASPSSDAIWAQTLEECSFADADLSAESKRNSLPRYNAILLQALDSRMRFLRSPFSSPKQGLDSLEVTLIGGTKSSTFACSSGIVKLLQAHGSRVSQLETISKLAEDRLLPGGNMLVLQDHDQPLFENLDEPTFEGLKKLLEGSKNILWVTHGYKDNSPHARMLVGFMRSLILEMPHVRLQILDLASPDALDATLVTEHLLRLVVTGRWEDENYLADILWSIEPEIACEDNQYFIPRVKLNKLMNDRHNSASRLIDLPVDPLEVPVTVVTDGDLYSAEVRKMDRPAQIADTEDRITVRVTHSFLKAVKGTRSGTYFLVLGIDVKSEKQVIALSNTLCSIVEVTSKLVRACDLPLTKALSHYRALFYSLVAQNILHSVAQGQSLLVLEPSRDLANVLATLAAAQDIETMFWTTTDIPRPDDNGSTWKRMPTHASKRDLVSALPRSTLSHVISWRENRWATNLRDMIPGGVPINSLGSYIADCGATVCSMRTEPEAAVILDRVQNWLAGTEATLELANEKPTLLADLHTLRPATDGFNILDWSTSSTIPTRLKPTYQQTLFHPGKAYWLVGLTGDLGLSLCQWMISRGATRIVLSSRNPSIDDRWLAHFEGLGAVVKVLCCDITDYSSMQATRDQIKASIGPIAGVCHGAMVLHDALFLDLDLAKVQEVFKPKVDGAINLDKVFHNEKLDFFVMLSSIAAVTGNPGQSAYAASNGFLSALAAQRRKRGDVASCVALGAILGCGYVTRGLTLAQQESLQKAGVMWTSEQDFHSAFAEAVVTSSPHSGSSGDFTTGVRVCYTDENYKPKHASNPVFSHLLLQRDIYGGQSAADLSTTSVKAQLLVASTEEETTQVLESWLSSKLRKALQMPADATIIEKTAEALGIDSLIAIEVKSWLMKELDVGMPILTIIGGATMRELVVRCIEVLDPAMTPYNKPKTDRKTLVEEDPATNLERVSQGLSKRTATSDKAEQALTDRTKPTSTDSTTYQKAVNPELSANVVPAKALTVKPFDDDSEEKKTAIERNFSTEVAGLVHRTKPDTSNDASKGTYHPPQLSFGSKISSKATSSCSGGEQTRLSHQPEAKDNNISIRRVPETVSKSRLVKIRRILSKRLRMG</sequence>
<dbReference type="InterPro" id="IPR013217">
    <property type="entry name" value="Methyltransf_12"/>
</dbReference>
<feature type="compositionally biased region" description="Basic and acidic residues" evidence="7">
    <location>
        <begin position="42"/>
        <end position="58"/>
    </location>
</feature>
<dbReference type="InterPro" id="IPR049551">
    <property type="entry name" value="PKS_DH_C"/>
</dbReference>
<dbReference type="PROSITE" id="PS52004">
    <property type="entry name" value="KS3_2"/>
    <property type="match status" value="1"/>
</dbReference>
<dbReference type="InterPro" id="IPR049552">
    <property type="entry name" value="PKS_DH_N"/>
</dbReference>
<keyword evidence="4" id="KW-0808">Transferase</keyword>
<dbReference type="InterPro" id="IPR050091">
    <property type="entry name" value="PKS_NRPS_Biosynth_Enz"/>
</dbReference>
<dbReference type="Pfam" id="PF08659">
    <property type="entry name" value="KR"/>
    <property type="match status" value="1"/>
</dbReference>
<evidence type="ECO:0000313" key="12">
    <source>
        <dbReference type="Proteomes" id="UP000193240"/>
    </source>
</evidence>
<dbReference type="Gene3D" id="3.40.50.720">
    <property type="entry name" value="NAD(P)-binding Rossmann-like Domain"/>
    <property type="match status" value="1"/>
</dbReference>
<dbReference type="STRING" id="105696.A0A1Y2MAU1"/>
<feature type="active site" description="Proton donor; for dehydratase activity" evidence="6">
    <location>
        <position position="1137"/>
    </location>
</feature>
<evidence type="ECO:0000256" key="3">
    <source>
        <dbReference type="ARBA" id="ARBA00022603"/>
    </source>
</evidence>
<dbReference type="InterPro" id="IPR014030">
    <property type="entry name" value="Ketoacyl_synth_N"/>
</dbReference>
<organism evidence="11 12">
    <name type="scientific">Epicoccum nigrum</name>
    <name type="common">Soil fungus</name>
    <name type="synonym">Epicoccum purpurascens</name>
    <dbReference type="NCBI Taxonomy" id="105696"/>
    <lineage>
        <taxon>Eukaryota</taxon>
        <taxon>Fungi</taxon>
        <taxon>Dikarya</taxon>
        <taxon>Ascomycota</taxon>
        <taxon>Pezizomycotina</taxon>
        <taxon>Dothideomycetes</taxon>
        <taxon>Pleosporomycetidae</taxon>
        <taxon>Pleosporales</taxon>
        <taxon>Pleosporineae</taxon>
        <taxon>Didymellaceae</taxon>
        <taxon>Epicoccum</taxon>
    </lineage>
</organism>
<dbReference type="Pfam" id="PF08242">
    <property type="entry name" value="Methyltransf_12"/>
    <property type="match status" value="1"/>
</dbReference>
<dbReference type="InterPro" id="IPR001227">
    <property type="entry name" value="Ac_transferase_dom_sf"/>
</dbReference>
<dbReference type="EMBL" id="KZ107839">
    <property type="protein sequence ID" value="OSS52919.1"/>
    <property type="molecule type" value="Genomic_DNA"/>
</dbReference>
<dbReference type="InterPro" id="IPR016039">
    <property type="entry name" value="Thiolase-like"/>
</dbReference>
<keyword evidence="12" id="KW-1185">Reference proteome</keyword>
<dbReference type="InterPro" id="IPR014043">
    <property type="entry name" value="Acyl_transferase_dom"/>
</dbReference>
<dbReference type="PROSITE" id="PS00606">
    <property type="entry name" value="KS3_1"/>
    <property type="match status" value="1"/>
</dbReference>
<name>A0A1Y2MAU1_EPING</name>
<dbReference type="InterPro" id="IPR018201">
    <property type="entry name" value="Ketoacyl_synth_AS"/>
</dbReference>
<dbReference type="Pfam" id="PF02801">
    <property type="entry name" value="Ketoacyl-synt_C"/>
    <property type="match status" value="1"/>
</dbReference>
<dbReference type="SMART" id="SM00826">
    <property type="entry name" value="PKS_DH"/>
    <property type="match status" value="1"/>
</dbReference>
<feature type="compositionally biased region" description="Polar residues" evidence="7">
    <location>
        <begin position="2365"/>
        <end position="2375"/>
    </location>
</feature>
<feature type="domain" description="Carrier" evidence="8">
    <location>
        <begin position="2256"/>
        <end position="2338"/>
    </location>
</feature>
<dbReference type="InterPro" id="IPR020841">
    <property type="entry name" value="PKS_Beta-ketoAc_synthase_dom"/>
</dbReference>
<feature type="region of interest" description="N-terminal hotdog fold" evidence="6">
    <location>
        <begin position="931"/>
        <end position="1064"/>
    </location>
</feature>
<evidence type="ECO:0000256" key="4">
    <source>
        <dbReference type="ARBA" id="ARBA00022679"/>
    </source>
</evidence>
<dbReference type="SUPFAM" id="SSF53335">
    <property type="entry name" value="S-adenosyl-L-methionine-dependent methyltransferases"/>
    <property type="match status" value="1"/>
</dbReference>
<dbReference type="InterPro" id="IPR016036">
    <property type="entry name" value="Malonyl_transacylase_ACP-bd"/>
</dbReference>
<dbReference type="InterPro" id="IPR013968">
    <property type="entry name" value="PKS_KR"/>
</dbReference>
<dbReference type="PROSITE" id="PS50075">
    <property type="entry name" value="CARRIER"/>
    <property type="match status" value="1"/>
</dbReference>
<dbReference type="OMA" id="HCILETY"/>
<keyword evidence="3" id="KW-0489">Methyltransferase</keyword>
<dbReference type="SMART" id="SM00825">
    <property type="entry name" value="PKS_KS"/>
    <property type="match status" value="1"/>
</dbReference>
<dbReference type="SUPFAM" id="SSF51735">
    <property type="entry name" value="NAD(P)-binding Rossmann-fold domains"/>
    <property type="match status" value="1"/>
</dbReference>
<dbReference type="InterPro" id="IPR016035">
    <property type="entry name" value="Acyl_Trfase/lysoPLipase"/>
</dbReference>
<dbReference type="GO" id="GO:0004315">
    <property type="term" value="F:3-oxoacyl-[acyl-carrier-protein] synthase activity"/>
    <property type="evidence" value="ECO:0007669"/>
    <property type="project" value="InterPro"/>
</dbReference>
<dbReference type="GO" id="GO:0006633">
    <property type="term" value="P:fatty acid biosynthetic process"/>
    <property type="evidence" value="ECO:0007669"/>
    <property type="project" value="InterPro"/>
</dbReference>
<proteinExistence type="predicted"/>
<dbReference type="Gene3D" id="3.40.50.150">
    <property type="entry name" value="Vaccinia Virus protein VP39"/>
    <property type="match status" value="1"/>
</dbReference>
<protein>
    <submittedName>
        <fullName evidence="11">Uncharacterized protein</fullName>
    </submittedName>
</protein>
<dbReference type="InterPro" id="IPR020807">
    <property type="entry name" value="PKS_DH"/>
</dbReference>
<dbReference type="CDD" id="cd00833">
    <property type="entry name" value="PKS"/>
    <property type="match status" value="1"/>
</dbReference>
<feature type="domain" description="Ketosynthase family 3 (KS3)" evidence="9">
    <location>
        <begin position="7"/>
        <end position="442"/>
    </location>
</feature>
<feature type="region of interest" description="Disordered" evidence="7">
    <location>
        <begin position="42"/>
        <end position="64"/>
    </location>
</feature>
<evidence type="ECO:0000256" key="7">
    <source>
        <dbReference type="SAM" id="MobiDB-lite"/>
    </source>
</evidence>
<dbReference type="PANTHER" id="PTHR43775">
    <property type="entry name" value="FATTY ACID SYNTHASE"/>
    <property type="match status" value="1"/>
</dbReference>
<keyword evidence="2" id="KW-0597">Phosphoprotein</keyword>
<dbReference type="InterPro" id="IPR032821">
    <property type="entry name" value="PKS_assoc"/>
</dbReference>
<dbReference type="InterPro" id="IPR036291">
    <property type="entry name" value="NAD(P)-bd_dom_sf"/>
</dbReference>
<dbReference type="Pfam" id="PF21089">
    <property type="entry name" value="PKS_DH_N"/>
    <property type="match status" value="1"/>
</dbReference>
<dbReference type="SUPFAM" id="SSF55048">
    <property type="entry name" value="Probable ACP-binding domain of malonyl-CoA ACP transacylase"/>
    <property type="match status" value="1"/>
</dbReference>
<dbReference type="InParanoid" id="A0A1Y2MAU1"/>
<dbReference type="PANTHER" id="PTHR43775:SF20">
    <property type="entry name" value="HYBRID PKS-NRPS SYNTHETASE APDA"/>
    <property type="match status" value="1"/>
</dbReference>
<dbReference type="GO" id="GO:0008168">
    <property type="term" value="F:methyltransferase activity"/>
    <property type="evidence" value="ECO:0007669"/>
    <property type="project" value="UniProtKB-KW"/>
</dbReference>
<dbReference type="SMART" id="SM00822">
    <property type="entry name" value="PKS_KR"/>
    <property type="match status" value="1"/>
</dbReference>
<dbReference type="GO" id="GO:0004312">
    <property type="term" value="F:fatty acid synthase activity"/>
    <property type="evidence" value="ECO:0007669"/>
    <property type="project" value="TreeGrafter"/>
</dbReference>
<evidence type="ECO:0000256" key="2">
    <source>
        <dbReference type="ARBA" id="ARBA00022553"/>
    </source>
</evidence>
<dbReference type="PROSITE" id="PS52019">
    <property type="entry name" value="PKS_MFAS_DH"/>
    <property type="match status" value="1"/>
</dbReference>
<dbReference type="Pfam" id="PF14765">
    <property type="entry name" value="PS-DH"/>
    <property type="match status" value="1"/>
</dbReference>
<evidence type="ECO:0000256" key="6">
    <source>
        <dbReference type="PROSITE-ProRule" id="PRU01363"/>
    </source>
</evidence>
<dbReference type="Proteomes" id="UP000193240">
    <property type="component" value="Unassembled WGS sequence"/>
</dbReference>
<dbReference type="Gene3D" id="3.10.129.110">
    <property type="entry name" value="Polyketide synthase dehydratase"/>
    <property type="match status" value="1"/>
</dbReference>
<dbReference type="InterPro" id="IPR042104">
    <property type="entry name" value="PKS_dehydratase_sf"/>
</dbReference>
<dbReference type="Gene3D" id="3.40.47.10">
    <property type="match status" value="1"/>
</dbReference>
<feature type="region of interest" description="C-terminal hotdog fold" evidence="6">
    <location>
        <begin position="1078"/>
        <end position="1228"/>
    </location>
</feature>
<evidence type="ECO:0000259" key="9">
    <source>
        <dbReference type="PROSITE" id="PS52004"/>
    </source>
</evidence>
<feature type="region of interest" description="Disordered" evidence="7">
    <location>
        <begin position="2349"/>
        <end position="2398"/>
    </location>
</feature>
<evidence type="ECO:0000256" key="1">
    <source>
        <dbReference type="ARBA" id="ARBA00022450"/>
    </source>
</evidence>